<dbReference type="Pfam" id="PF14086">
    <property type="entry name" value="DUF4266"/>
    <property type="match status" value="1"/>
</dbReference>
<dbReference type="Proteomes" id="UP000446768">
    <property type="component" value="Unassembled WGS sequence"/>
</dbReference>
<name>A0A7X2IQG7_9BURK</name>
<evidence type="ECO:0000313" key="4">
    <source>
        <dbReference type="Proteomes" id="UP000446768"/>
    </source>
</evidence>
<organism evidence="3 4">
    <name type="scientific">Pseudoduganella rivuli</name>
    <dbReference type="NCBI Taxonomy" id="2666085"/>
    <lineage>
        <taxon>Bacteria</taxon>
        <taxon>Pseudomonadati</taxon>
        <taxon>Pseudomonadota</taxon>
        <taxon>Betaproteobacteria</taxon>
        <taxon>Burkholderiales</taxon>
        <taxon>Oxalobacteraceae</taxon>
        <taxon>Telluria group</taxon>
        <taxon>Pseudoduganella</taxon>
    </lineage>
</organism>
<dbReference type="InterPro" id="IPR025362">
    <property type="entry name" value="DUF4266"/>
</dbReference>
<proteinExistence type="predicted"/>
<sequence>MHQSCKAVLAAGTLAALLSGCGAVQPVAPWEKGMLAQPNMRFERDRNEARYAAHIYDSREAASGAGSVGGGGCGCN</sequence>
<accession>A0A7X2IQG7</accession>
<feature type="signal peptide" evidence="1">
    <location>
        <begin position="1"/>
        <end position="23"/>
    </location>
</feature>
<dbReference type="RefSeq" id="WP_154377371.1">
    <property type="nucleotide sequence ID" value="NZ_WKJJ01000013.1"/>
</dbReference>
<feature type="domain" description="DUF4266" evidence="2">
    <location>
        <begin position="27"/>
        <end position="76"/>
    </location>
</feature>
<gene>
    <name evidence="3" type="ORF">GJ700_20555</name>
</gene>
<dbReference type="EMBL" id="WKJJ01000013">
    <property type="protein sequence ID" value="MRV74104.1"/>
    <property type="molecule type" value="Genomic_DNA"/>
</dbReference>
<feature type="chain" id="PRO_5031413272" evidence="1">
    <location>
        <begin position="24"/>
        <end position="76"/>
    </location>
</feature>
<reference evidence="3 4" key="1">
    <citation type="submission" date="2019-11" db="EMBL/GenBank/DDBJ databases">
        <title>Novel species isolated from a subtropical stream in China.</title>
        <authorList>
            <person name="Lu H."/>
        </authorList>
    </citation>
    <scope>NUCLEOTIDE SEQUENCE [LARGE SCALE GENOMIC DNA]</scope>
    <source>
        <strain evidence="3 4">FT92W</strain>
    </source>
</reference>
<comment type="caution">
    <text evidence="3">The sequence shown here is derived from an EMBL/GenBank/DDBJ whole genome shotgun (WGS) entry which is preliminary data.</text>
</comment>
<evidence type="ECO:0000259" key="2">
    <source>
        <dbReference type="Pfam" id="PF14086"/>
    </source>
</evidence>
<protein>
    <submittedName>
        <fullName evidence="3">DUF4266 domain-containing protein</fullName>
    </submittedName>
</protein>
<evidence type="ECO:0000313" key="3">
    <source>
        <dbReference type="EMBL" id="MRV74104.1"/>
    </source>
</evidence>
<dbReference type="AlphaFoldDB" id="A0A7X2IQG7"/>
<evidence type="ECO:0000256" key="1">
    <source>
        <dbReference type="SAM" id="SignalP"/>
    </source>
</evidence>
<keyword evidence="1" id="KW-0732">Signal</keyword>
<keyword evidence="4" id="KW-1185">Reference proteome</keyword>
<dbReference type="PROSITE" id="PS51257">
    <property type="entry name" value="PROKAR_LIPOPROTEIN"/>
    <property type="match status" value="1"/>
</dbReference>